<evidence type="ECO:0000256" key="1">
    <source>
        <dbReference type="SAM" id="MobiDB-lite"/>
    </source>
</evidence>
<dbReference type="Proteomes" id="UP001212841">
    <property type="component" value="Unassembled WGS sequence"/>
</dbReference>
<evidence type="ECO:0000313" key="3">
    <source>
        <dbReference type="Proteomes" id="UP001212841"/>
    </source>
</evidence>
<feature type="region of interest" description="Disordered" evidence="1">
    <location>
        <begin position="402"/>
        <end position="428"/>
    </location>
</feature>
<evidence type="ECO:0000313" key="2">
    <source>
        <dbReference type="EMBL" id="KAJ3054735.1"/>
    </source>
</evidence>
<name>A0AAD5X7I9_9FUNG</name>
<dbReference type="EMBL" id="JADGJD010000119">
    <property type="protein sequence ID" value="KAJ3054735.1"/>
    <property type="molecule type" value="Genomic_DNA"/>
</dbReference>
<sequence>MATNKEKAGDPNTLPTADHRSDSAESSTTETIQAPFAEPPSLPPTTGASILDAPTANLTSLSRSHPSLLNINADGTSDIRGLGVDETGTLFAGADADKIDEGKHVTTYGLGTEVGYVGGADGQPIGGGGLAGERVVAAAGTAPQSHRVEDTAALHVAENAERNNQLDVTPVAHKASDNAIAFLASLAQTLVPALYTNSTLPLHHPSSPHPVGTRTLSIEPTTAPTRSASPAYLLNCRIRADLPFTDERIEEDLFAVIGTHMETYIQKCVKRIWKIESGSNGGLAEKTGTSEEIVEEIRMDEDGGDLYVRESGSRMPDGEWRFAGDDVKGFISQAALYILPRLLSVAPNPQPLTLTFQYYTSSTHTITHMPLTFEPHPPPRNISGFSLRTTRITAQIPSTLETAEAETQNQNEEDSILNDEGGQHADAKPQAEEYIGEFTAEEGICVHEKVFGAEFAANLDELPESIAGTQSQNDPYESRDFGGNIELISEYKERKRERTKIHQTYIENHPELYSVMADYLQLILHRKPDDVYAFTTEYFSIAENAK</sequence>
<protein>
    <recommendedName>
        <fullName evidence="4">RIIa domain-containing protein</fullName>
    </recommendedName>
</protein>
<keyword evidence="3" id="KW-1185">Reference proteome</keyword>
<proteinExistence type="predicted"/>
<organism evidence="2 3">
    <name type="scientific">Rhizophlyctis rosea</name>
    <dbReference type="NCBI Taxonomy" id="64517"/>
    <lineage>
        <taxon>Eukaryota</taxon>
        <taxon>Fungi</taxon>
        <taxon>Fungi incertae sedis</taxon>
        <taxon>Chytridiomycota</taxon>
        <taxon>Chytridiomycota incertae sedis</taxon>
        <taxon>Chytridiomycetes</taxon>
        <taxon>Rhizophlyctidales</taxon>
        <taxon>Rhizophlyctidaceae</taxon>
        <taxon>Rhizophlyctis</taxon>
    </lineage>
</organism>
<accession>A0AAD5X7I9</accession>
<gene>
    <name evidence="2" type="ORF">HK097_000982</name>
</gene>
<dbReference type="AlphaFoldDB" id="A0AAD5X7I9"/>
<evidence type="ECO:0008006" key="4">
    <source>
        <dbReference type="Google" id="ProtNLM"/>
    </source>
</evidence>
<feature type="region of interest" description="Disordered" evidence="1">
    <location>
        <begin position="1"/>
        <end position="51"/>
    </location>
</feature>
<dbReference type="CDD" id="cd22973">
    <property type="entry name" value="DD_CATIP"/>
    <property type="match status" value="1"/>
</dbReference>
<dbReference type="InterPro" id="IPR047501">
    <property type="entry name" value="DD_CATIP"/>
</dbReference>
<reference evidence="2" key="1">
    <citation type="submission" date="2020-05" db="EMBL/GenBank/DDBJ databases">
        <title>Phylogenomic resolution of chytrid fungi.</title>
        <authorList>
            <person name="Stajich J.E."/>
            <person name="Amses K."/>
            <person name="Simmons R."/>
            <person name="Seto K."/>
            <person name="Myers J."/>
            <person name="Bonds A."/>
            <person name="Quandt C.A."/>
            <person name="Barry K."/>
            <person name="Liu P."/>
            <person name="Grigoriev I."/>
            <person name="Longcore J.E."/>
            <person name="James T.Y."/>
        </authorList>
    </citation>
    <scope>NUCLEOTIDE SEQUENCE</scope>
    <source>
        <strain evidence="2">JEL0318</strain>
    </source>
</reference>
<comment type="caution">
    <text evidence="2">The sequence shown here is derived from an EMBL/GenBank/DDBJ whole genome shotgun (WGS) entry which is preliminary data.</text>
</comment>